<evidence type="ECO:0000256" key="2">
    <source>
        <dbReference type="SAM" id="SignalP"/>
    </source>
</evidence>
<evidence type="ECO:0008006" key="5">
    <source>
        <dbReference type="Google" id="ProtNLM"/>
    </source>
</evidence>
<evidence type="ECO:0000256" key="1">
    <source>
        <dbReference type="SAM" id="Phobius"/>
    </source>
</evidence>
<comment type="caution">
    <text evidence="3">The sequence shown here is derived from an EMBL/GenBank/DDBJ whole genome shotgun (WGS) entry which is preliminary data.</text>
</comment>
<feature type="transmembrane region" description="Helical" evidence="1">
    <location>
        <begin position="147"/>
        <end position="168"/>
    </location>
</feature>
<keyword evidence="2" id="KW-0732">Signal</keyword>
<keyword evidence="1" id="KW-0472">Membrane</keyword>
<keyword evidence="1" id="KW-1133">Transmembrane helix</keyword>
<evidence type="ECO:0000313" key="3">
    <source>
        <dbReference type="EMBL" id="MDH6181897.1"/>
    </source>
</evidence>
<feature type="signal peptide" evidence="2">
    <location>
        <begin position="1"/>
        <end position="34"/>
    </location>
</feature>
<gene>
    <name evidence="3" type="ORF">M2152_002079</name>
</gene>
<dbReference type="EMBL" id="JARXVQ010000001">
    <property type="protein sequence ID" value="MDH6181897.1"/>
    <property type="molecule type" value="Genomic_DNA"/>
</dbReference>
<keyword evidence="4" id="KW-1185">Reference proteome</keyword>
<keyword evidence="1" id="KW-0812">Transmembrane</keyword>
<accession>A0ABT6KPG9</accession>
<protein>
    <recommendedName>
        <fullName evidence="5">YtkA-like protein</fullName>
    </recommendedName>
</protein>
<sequence>MSGHMTLSRWWAAALAVLLAFTASVLGVASAAQAHGGPIELTVGDDGTGIIMMTATYIDDGHQVEDIIEATATAVSPTGEQVGPLQLFSGDLGPFTWSTREPLAEGQWEVTVTTTAPADATITTPMTIQYVTDTSGPAGGQGIDTTLLYVGIGVAALVLIVLIVLIVLRLRARKA</sequence>
<evidence type="ECO:0000313" key="4">
    <source>
        <dbReference type="Proteomes" id="UP001160142"/>
    </source>
</evidence>
<dbReference type="Proteomes" id="UP001160142">
    <property type="component" value="Unassembled WGS sequence"/>
</dbReference>
<name>A0ABT6KPG9_9MICO</name>
<proteinExistence type="predicted"/>
<reference evidence="3 4" key="1">
    <citation type="submission" date="2023-04" db="EMBL/GenBank/DDBJ databases">
        <title>Genome Encyclopedia of Bacteria and Archaea VI: Functional Genomics of Type Strains.</title>
        <authorList>
            <person name="Whitman W."/>
        </authorList>
    </citation>
    <scope>NUCLEOTIDE SEQUENCE [LARGE SCALE GENOMIC DNA]</scope>
    <source>
        <strain evidence="3 4">SG_E_30_P1</strain>
    </source>
</reference>
<feature type="chain" id="PRO_5046822911" description="YtkA-like protein" evidence="2">
    <location>
        <begin position="35"/>
        <end position="175"/>
    </location>
</feature>
<organism evidence="3 4">
    <name type="scientific">Antiquaquibacter oligotrophicus</name>
    <dbReference type="NCBI Taxonomy" id="2880260"/>
    <lineage>
        <taxon>Bacteria</taxon>
        <taxon>Bacillati</taxon>
        <taxon>Actinomycetota</taxon>
        <taxon>Actinomycetes</taxon>
        <taxon>Micrococcales</taxon>
        <taxon>Microbacteriaceae</taxon>
        <taxon>Antiquaquibacter</taxon>
    </lineage>
</organism>